<dbReference type="OrthoDB" id="342730at2759"/>
<evidence type="ECO:0000256" key="4">
    <source>
        <dbReference type="SAM" id="MobiDB-lite"/>
    </source>
</evidence>
<dbReference type="SUPFAM" id="SSF57845">
    <property type="entry name" value="B-box zinc-binding domain"/>
    <property type="match status" value="1"/>
</dbReference>
<dbReference type="GO" id="GO:0043161">
    <property type="term" value="P:proteasome-mediated ubiquitin-dependent protein catabolic process"/>
    <property type="evidence" value="ECO:0007669"/>
    <property type="project" value="TreeGrafter"/>
</dbReference>
<dbReference type="InterPro" id="IPR011042">
    <property type="entry name" value="6-blade_b-propeller_TolB-like"/>
</dbReference>
<dbReference type="GO" id="GO:0008270">
    <property type="term" value="F:zinc ion binding"/>
    <property type="evidence" value="ECO:0007669"/>
    <property type="project" value="UniProtKB-KW"/>
</dbReference>
<dbReference type="Pfam" id="PF01436">
    <property type="entry name" value="NHL"/>
    <property type="match status" value="4"/>
</dbReference>
<dbReference type="GO" id="GO:0061630">
    <property type="term" value="F:ubiquitin protein ligase activity"/>
    <property type="evidence" value="ECO:0007669"/>
    <property type="project" value="TreeGrafter"/>
</dbReference>
<evidence type="ECO:0000259" key="5">
    <source>
        <dbReference type="PROSITE" id="PS50119"/>
    </source>
</evidence>
<keyword evidence="2" id="KW-0862">Zinc</keyword>
<dbReference type="Pfam" id="PF00643">
    <property type="entry name" value="zf-B_box"/>
    <property type="match status" value="1"/>
</dbReference>
<feature type="repeat" description="NHL" evidence="3">
    <location>
        <begin position="686"/>
        <end position="729"/>
    </location>
</feature>
<dbReference type="InterPro" id="IPR001258">
    <property type="entry name" value="NHL_repeat"/>
</dbReference>
<feature type="compositionally biased region" description="Polar residues" evidence="4">
    <location>
        <begin position="196"/>
        <end position="206"/>
    </location>
</feature>
<dbReference type="AlphaFoldDB" id="A0A6J2Y244"/>
<dbReference type="PROSITE" id="PS51125">
    <property type="entry name" value="NHL"/>
    <property type="match status" value="5"/>
</dbReference>
<gene>
    <name evidence="7 8" type="primary">LOC115882952</name>
</gene>
<dbReference type="PROSITE" id="PS50119">
    <property type="entry name" value="ZF_BBOX"/>
    <property type="match status" value="1"/>
</dbReference>
<dbReference type="GO" id="GO:0000209">
    <property type="term" value="P:protein polyubiquitination"/>
    <property type="evidence" value="ECO:0007669"/>
    <property type="project" value="TreeGrafter"/>
</dbReference>
<name>A0A6J2Y244_SITOR</name>
<feature type="repeat" description="NHL" evidence="3">
    <location>
        <begin position="782"/>
        <end position="825"/>
    </location>
</feature>
<evidence type="ECO:0000256" key="2">
    <source>
        <dbReference type="PROSITE-ProRule" id="PRU00024"/>
    </source>
</evidence>
<dbReference type="InterPro" id="IPR050952">
    <property type="entry name" value="TRIM-NHL_E3_ligases"/>
</dbReference>
<dbReference type="RefSeq" id="XP_030757079.1">
    <property type="nucleotide sequence ID" value="XM_030901219.1"/>
</dbReference>
<keyword evidence="2" id="KW-0479">Metal-binding</keyword>
<organism evidence="6 8">
    <name type="scientific">Sitophilus oryzae</name>
    <name type="common">Rice weevil</name>
    <name type="synonym">Curculio oryzae</name>
    <dbReference type="NCBI Taxonomy" id="7048"/>
    <lineage>
        <taxon>Eukaryota</taxon>
        <taxon>Metazoa</taxon>
        <taxon>Ecdysozoa</taxon>
        <taxon>Arthropoda</taxon>
        <taxon>Hexapoda</taxon>
        <taxon>Insecta</taxon>
        <taxon>Pterygota</taxon>
        <taxon>Neoptera</taxon>
        <taxon>Endopterygota</taxon>
        <taxon>Coleoptera</taxon>
        <taxon>Polyphaga</taxon>
        <taxon>Cucujiformia</taxon>
        <taxon>Curculionidae</taxon>
        <taxon>Dryophthorinae</taxon>
        <taxon>Sitophilus</taxon>
    </lineage>
</organism>
<proteinExistence type="predicted"/>
<dbReference type="GeneID" id="115882952"/>
<feature type="domain" description="B box-type" evidence="5">
    <location>
        <begin position="337"/>
        <end position="377"/>
    </location>
</feature>
<reference evidence="7 8" key="1">
    <citation type="submission" date="2025-04" db="UniProtKB">
        <authorList>
            <consortium name="RefSeq"/>
        </authorList>
    </citation>
    <scope>IDENTIFICATION</scope>
    <source>
        <tissue evidence="7 8">Gonads</tissue>
    </source>
</reference>
<dbReference type="SUPFAM" id="SSF101898">
    <property type="entry name" value="NHL repeat"/>
    <property type="match status" value="1"/>
</dbReference>
<keyword evidence="1" id="KW-0677">Repeat</keyword>
<feature type="region of interest" description="Disordered" evidence="4">
    <location>
        <begin position="196"/>
        <end position="237"/>
    </location>
</feature>
<evidence type="ECO:0000256" key="3">
    <source>
        <dbReference type="PROSITE-ProRule" id="PRU00504"/>
    </source>
</evidence>
<dbReference type="KEGG" id="soy:115882952"/>
<evidence type="ECO:0000313" key="6">
    <source>
        <dbReference type="Proteomes" id="UP000504635"/>
    </source>
</evidence>
<dbReference type="PANTHER" id="PTHR24104:SF48">
    <property type="entry name" value="PROTEIN WECH"/>
    <property type="match status" value="1"/>
</dbReference>
<feature type="repeat" description="NHL" evidence="3">
    <location>
        <begin position="838"/>
        <end position="870"/>
    </location>
</feature>
<protein>
    <submittedName>
        <fullName evidence="7 8">E3 ubiquitin-protein ligase TRIM71-like</fullName>
    </submittedName>
</protein>
<evidence type="ECO:0000256" key="1">
    <source>
        <dbReference type="ARBA" id="ARBA00022737"/>
    </source>
</evidence>
<accession>A0A6J2Y244</accession>
<feature type="repeat" description="NHL" evidence="3">
    <location>
        <begin position="599"/>
        <end position="635"/>
    </location>
</feature>
<feature type="repeat" description="NHL" evidence="3">
    <location>
        <begin position="639"/>
        <end position="682"/>
    </location>
</feature>
<sequence length="870" mass="97250">MSDPNEFLRIPQFRGQFTLFSEQLNQPYLSNGSNTDVGTSSPQLQPSINQIFLTNEATDKTEQSGSSFNGISVQLIKNCACCQGNSAIAQCMDCSDYLCQQCVQIHADLDHTKKHHISYLDKVNNKVMASVSDASSGAWHQQSLMDKQQSFDNFNSIGLLETVTKLEQLNFNDQQVLSDTPSNPASSRVVGTGRYSFSSGHSPGNMSSNSTNTSLENLRCSSGGQTPIERTSESESAAGLAYRRPTLPVTCSSDFSTNNFMSSNLYSAPPTCSSIPSTVGLDFGTSSMAYPNFSNTILPIMTAPIDYFPVSLQGVSEDGASALPLIARSNLSMCFTSRWPPCLRHHRPFAFFCTSCMLPACPVCRQLDHSSHNIIEISEAVQNVKLISFEIVGQIRQTILHLRQSLDYLQHTLDEIDTRAHQAVANIKHSFQKCSLTLDSRESRDVLIRIEHARQTKISGITSQMDNIKHYYSKLVQARDSIADHSKFTSPFELMIANYKAFKEMMHAKNFYRCSATLSWPFEDDGYLPNGQLGGGVVNTFEPIHKTYKNSNFFHSKDSTYGNPLQLSMLRCRPVFNCPEMVTVIHFGSIPTKMWSNSGMGQGELCRPWGITCNRYGEVIVADRSNNRIQVFDTVGKFVFEFGTQGGAEGQFHKCAGVAVGPHDEIVVADKDNHRIQVFSRHGEFLFTFGSEGDQLGQFKFPWDVAVDSFGYIIVSDTRNHRVQLFNSNGIFVAKWGGEREPNVPRLFDSPRGVTFDPRGNIMVTDFNLHKVILIERTTGRIRSIGKEGKDMGQFSRPQGLCCDDRGWFVVVDSKNYRYQVFNENGEFLWTVGKQGKSDPGHFDRPSDVCLDQKGHIYIVDSDNHRLQKF</sequence>
<keyword evidence="6" id="KW-1185">Reference proteome</keyword>
<keyword evidence="2" id="KW-0863">Zinc-finger</keyword>
<evidence type="ECO:0000313" key="7">
    <source>
        <dbReference type="RefSeq" id="XP_030757079.1"/>
    </source>
</evidence>
<dbReference type="InterPro" id="IPR000315">
    <property type="entry name" value="Znf_B-box"/>
</dbReference>
<dbReference type="RefSeq" id="XP_030757080.1">
    <property type="nucleotide sequence ID" value="XM_030901220.1"/>
</dbReference>
<dbReference type="Gene3D" id="2.120.10.30">
    <property type="entry name" value="TolB, C-terminal domain"/>
    <property type="match status" value="3"/>
</dbReference>
<dbReference type="PANTHER" id="PTHR24104">
    <property type="entry name" value="E3 UBIQUITIN-PROTEIN LIGASE NHLRC1-RELATED"/>
    <property type="match status" value="1"/>
</dbReference>
<dbReference type="Proteomes" id="UP000504635">
    <property type="component" value="Unplaced"/>
</dbReference>
<evidence type="ECO:0000313" key="8">
    <source>
        <dbReference type="RefSeq" id="XP_030757080.1"/>
    </source>
</evidence>
<dbReference type="Gene3D" id="3.30.160.60">
    <property type="entry name" value="Classic Zinc Finger"/>
    <property type="match status" value="1"/>
</dbReference>
<dbReference type="SMART" id="SM00336">
    <property type="entry name" value="BBOX"/>
    <property type="match status" value="1"/>
</dbReference>
<dbReference type="CDD" id="cd14954">
    <property type="entry name" value="NHL_TRIM71_like"/>
    <property type="match status" value="1"/>
</dbReference>
<feature type="compositionally biased region" description="Polar residues" evidence="4">
    <location>
        <begin position="215"/>
        <end position="229"/>
    </location>
</feature>